<evidence type="ECO:0000256" key="1">
    <source>
        <dbReference type="SAM" id="MobiDB-lite"/>
    </source>
</evidence>
<keyword evidence="3" id="KW-1185">Reference proteome</keyword>
<dbReference type="InParanoid" id="A0A1E1L9F5"/>
<reference evidence="3" key="1">
    <citation type="submission" date="2016-03" db="EMBL/GenBank/DDBJ databases">
        <authorList>
            <person name="Ploux O."/>
        </authorList>
    </citation>
    <scope>NUCLEOTIDE SEQUENCE [LARGE SCALE GENOMIC DNA]</scope>
    <source>
        <strain evidence="3">UK7</strain>
    </source>
</reference>
<gene>
    <name evidence="2" type="ORF">RCO7_09701</name>
</gene>
<evidence type="ECO:0000313" key="3">
    <source>
        <dbReference type="Proteomes" id="UP000178129"/>
    </source>
</evidence>
<accession>A0A1E1L9F5</accession>
<feature type="compositionally biased region" description="Polar residues" evidence="1">
    <location>
        <begin position="1"/>
        <end position="33"/>
    </location>
</feature>
<organism evidence="2 3">
    <name type="scientific">Rhynchosporium graminicola</name>
    <dbReference type="NCBI Taxonomy" id="2792576"/>
    <lineage>
        <taxon>Eukaryota</taxon>
        <taxon>Fungi</taxon>
        <taxon>Dikarya</taxon>
        <taxon>Ascomycota</taxon>
        <taxon>Pezizomycotina</taxon>
        <taxon>Leotiomycetes</taxon>
        <taxon>Helotiales</taxon>
        <taxon>Ploettnerulaceae</taxon>
        <taxon>Rhynchosporium</taxon>
    </lineage>
</organism>
<name>A0A1E1L9F5_9HELO</name>
<feature type="compositionally biased region" description="Polar residues" evidence="1">
    <location>
        <begin position="57"/>
        <end position="81"/>
    </location>
</feature>
<dbReference type="EMBL" id="FJUW01000041">
    <property type="protein sequence ID" value="CZT07152.1"/>
    <property type="molecule type" value="Genomic_DNA"/>
</dbReference>
<dbReference type="AlphaFoldDB" id="A0A1E1L9F5"/>
<protein>
    <submittedName>
        <fullName evidence="2">Uncharacterized protein</fullName>
    </submittedName>
</protein>
<feature type="compositionally biased region" description="Polar residues" evidence="1">
    <location>
        <begin position="95"/>
        <end position="113"/>
    </location>
</feature>
<feature type="region of interest" description="Disordered" evidence="1">
    <location>
        <begin position="1"/>
        <end position="121"/>
    </location>
</feature>
<comment type="caution">
    <text evidence="2">The sequence shown here is derived from an EMBL/GenBank/DDBJ whole genome shotgun (WGS) entry which is preliminary data.</text>
</comment>
<sequence length="229" mass="25734">MSFESNSSSLRAQNGSAYGESSDTHDNSTNNRQFPPPPQRQLSDSYTGGYIQHDRNTTGSTTVHQDYSPAQQNTNYDQVNSSDERYTNARIPADGSTSWGQYSSSTEQYTTAPTPDRKPPYLPVYNPGTPRYANELDFDEARHNAAATTQRPQTPTYGGYYQQALAQNNAYQHQNGLANQPMQPQSPTTERWNTTLCTEERLRLGIPRYASEEERCRAYENAADPRCGH</sequence>
<evidence type="ECO:0000313" key="2">
    <source>
        <dbReference type="EMBL" id="CZT07152.1"/>
    </source>
</evidence>
<dbReference type="Proteomes" id="UP000178129">
    <property type="component" value="Unassembled WGS sequence"/>
</dbReference>
<proteinExistence type="predicted"/>